<gene>
    <name evidence="2" type="ORF">BGW36DRAFT_390133</name>
</gene>
<evidence type="ECO:0000313" key="3">
    <source>
        <dbReference type="Proteomes" id="UP001201262"/>
    </source>
</evidence>
<protein>
    <submittedName>
        <fullName evidence="2">Uncharacterized protein</fullName>
    </submittedName>
</protein>
<feature type="region of interest" description="Disordered" evidence="1">
    <location>
        <begin position="1"/>
        <end position="23"/>
    </location>
</feature>
<dbReference type="GeneID" id="70247723"/>
<sequence>MATTHFIPDPEPISPTTMTNTTLSDSVKSDVSLVKDPEFWRRFSMAVHRDEEEVARTVTQETKTKSCVFPLTIFITYRVCRVRRSS</sequence>
<dbReference type="AlphaFoldDB" id="A0AAD4PV92"/>
<dbReference type="Proteomes" id="UP001201262">
    <property type="component" value="Unassembled WGS sequence"/>
</dbReference>
<reference evidence="2" key="1">
    <citation type="submission" date="2021-12" db="EMBL/GenBank/DDBJ databases">
        <title>Convergent genome expansion in fungi linked to evolution of root-endophyte symbiosis.</title>
        <authorList>
            <consortium name="DOE Joint Genome Institute"/>
            <person name="Ke Y.-H."/>
            <person name="Bonito G."/>
            <person name="Liao H.-L."/>
            <person name="Looney B."/>
            <person name="Rojas-Flechas A."/>
            <person name="Nash J."/>
            <person name="Hameed K."/>
            <person name="Schadt C."/>
            <person name="Martin F."/>
            <person name="Crous P.W."/>
            <person name="Miettinen O."/>
            <person name="Magnuson J.K."/>
            <person name="Labbe J."/>
            <person name="Jacobson D."/>
            <person name="Doktycz M.J."/>
            <person name="Veneault-Fourrey C."/>
            <person name="Kuo A."/>
            <person name="Mondo S."/>
            <person name="Calhoun S."/>
            <person name="Riley R."/>
            <person name="Ohm R."/>
            <person name="LaButti K."/>
            <person name="Andreopoulos B."/>
            <person name="Pangilinan J."/>
            <person name="Nolan M."/>
            <person name="Tritt A."/>
            <person name="Clum A."/>
            <person name="Lipzen A."/>
            <person name="Daum C."/>
            <person name="Barry K."/>
            <person name="Grigoriev I.V."/>
            <person name="Vilgalys R."/>
        </authorList>
    </citation>
    <scope>NUCLEOTIDE SEQUENCE</scope>
    <source>
        <strain evidence="2">PMI_201</strain>
    </source>
</reference>
<evidence type="ECO:0000256" key="1">
    <source>
        <dbReference type="SAM" id="MobiDB-lite"/>
    </source>
</evidence>
<accession>A0AAD4PV92</accession>
<organism evidence="2 3">
    <name type="scientific">Talaromyces proteolyticus</name>
    <dbReference type="NCBI Taxonomy" id="1131652"/>
    <lineage>
        <taxon>Eukaryota</taxon>
        <taxon>Fungi</taxon>
        <taxon>Dikarya</taxon>
        <taxon>Ascomycota</taxon>
        <taxon>Pezizomycotina</taxon>
        <taxon>Eurotiomycetes</taxon>
        <taxon>Eurotiomycetidae</taxon>
        <taxon>Eurotiales</taxon>
        <taxon>Trichocomaceae</taxon>
        <taxon>Talaromyces</taxon>
        <taxon>Talaromyces sect. Bacilispori</taxon>
    </lineage>
</organism>
<comment type="caution">
    <text evidence="2">The sequence shown here is derived from an EMBL/GenBank/DDBJ whole genome shotgun (WGS) entry which is preliminary data.</text>
</comment>
<proteinExistence type="predicted"/>
<keyword evidence="3" id="KW-1185">Reference proteome</keyword>
<evidence type="ECO:0000313" key="2">
    <source>
        <dbReference type="EMBL" id="KAH8690043.1"/>
    </source>
</evidence>
<dbReference type="RefSeq" id="XP_046066326.1">
    <property type="nucleotide sequence ID" value="XM_046217436.1"/>
</dbReference>
<dbReference type="EMBL" id="JAJTJA010000014">
    <property type="protein sequence ID" value="KAH8690043.1"/>
    <property type="molecule type" value="Genomic_DNA"/>
</dbReference>
<name>A0AAD4PV92_9EURO</name>